<dbReference type="EMBL" id="LIAE01006929">
    <property type="protein sequence ID" value="PAV83715.1"/>
    <property type="molecule type" value="Genomic_DNA"/>
</dbReference>
<evidence type="ECO:0000256" key="2">
    <source>
        <dbReference type="ARBA" id="ARBA00023002"/>
    </source>
</evidence>
<dbReference type="InterPro" id="IPR036291">
    <property type="entry name" value="NAD(P)-bd_dom_sf"/>
</dbReference>
<reference evidence="5 6" key="1">
    <citation type="journal article" date="2017" name="Curr. Biol.">
        <title>Genome architecture and evolution of a unichromosomal asexual nematode.</title>
        <authorList>
            <person name="Fradin H."/>
            <person name="Zegar C."/>
            <person name="Gutwein M."/>
            <person name="Lucas J."/>
            <person name="Kovtun M."/>
            <person name="Corcoran D."/>
            <person name="Baugh L.R."/>
            <person name="Kiontke K."/>
            <person name="Gunsalus K."/>
            <person name="Fitch D.H."/>
            <person name="Piano F."/>
        </authorList>
    </citation>
    <scope>NUCLEOTIDE SEQUENCE [LARGE SCALE GENOMIC DNA]</scope>
    <source>
        <strain evidence="5">PF1309</strain>
    </source>
</reference>
<dbReference type="OrthoDB" id="191139at2759"/>
<proteinExistence type="inferred from homology"/>
<evidence type="ECO:0000256" key="1">
    <source>
        <dbReference type="ARBA" id="ARBA00006484"/>
    </source>
</evidence>
<dbReference type="Pfam" id="PF01370">
    <property type="entry name" value="Epimerase"/>
    <property type="match status" value="1"/>
</dbReference>
<evidence type="ECO:0000313" key="6">
    <source>
        <dbReference type="Proteomes" id="UP000218231"/>
    </source>
</evidence>
<evidence type="ECO:0000259" key="4">
    <source>
        <dbReference type="Pfam" id="PF01370"/>
    </source>
</evidence>
<comment type="caution">
    <text evidence="5">The sequence shown here is derived from an EMBL/GenBank/DDBJ whole genome shotgun (WGS) entry which is preliminary data.</text>
</comment>
<dbReference type="PANTHER" id="PTHR24320">
    <property type="entry name" value="RETINOL DEHYDROGENASE"/>
    <property type="match status" value="1"/>
</dbReference>
<name>A0A2A2LCB7_9BILA</name>
<feature type="domain" description="NAD-dependent epimerase/dehydratase" evidence="4">
    <location>
        <begin position="62"/>
        <end position="239"/>
    </location>
</feature>
<keyword evidence="2" id="KW-0560">Oxidoreductase</keyword>
<evidence type="ECO:0000313" key="5">
    <source>
        <dbReference type="EMBL" id="PAV83715.1"/>
    </source>
</evidence>
<comment type="similarity">
    <text evidence="1">Belongs to the short-chain dehydrogenases/reductases (SDR) family.</text>
</comment>
<dbReference type="AlphaFoldDB" id="A0A2A2LCB7"/>
<organism evidence="5 6">
    <name type="scientific">Diploscapter pachys</name>
    <dbReference type="NCBI Taxonomy" id="2018661"/>
    <lineage>
        <taxon>Eukaryota</taxon>
        <taxon>Metazoa</taxon>
        <taxon>Ecdysozoa</taxon>
        <taxon>Nematoda</taxon>
        <taxon>Chromadorea</taxon>
        <taxon>Rhabditida</taxon>
        <taxon>Rhabditina</taxon>
        <taxon>Rhabditomorpha</taxon>
        <taxon>Rhabditoidea</taxon>
        <taxon>Rhabditidae</taxon>
        <taxon>Diploscapter</taxon>
    </lineage>
</organism>
<evidence type="ECO:0000256" key="3">
    <source>
        <dbReference type="SAM" id="Phobius"/>
    </source>
</evidence>
<dbReference type="PRINTS" id="PR00081">
    <property type="entry name" value="GDHRDH"/>
</dbReference>
<dbReference type="STRING" id="2018661.A0A2A2LCB7"/>
<dbReference type="SUPFAM" id="SSF51735">
    <property type="entry name" value="NAD(P)-binding Rossmann-fold domains"/>
    <property type="match status" value="1"/>
</dbReference>
<keyword evidence="3" id="KW-0812">Transmembrane</keyword>
<dbReference type="PANTHER" id="PTHR24320:SF148">
    <property type="entry name" value="NAD(P)-BINDING ROSSMANN-FOLD SUPERFAMILY PROTEIN"/>
    <property type="match status" value="1"/>
</dbReference>
<dbReference type="InterPro" id="IPR002347">
    <property type="entry name" value="SDR_fam"/>
</dbReference>
<dbReference type="Gene3D" id="3.40.50.720">
    <property type="entry name" value="NAD(P)-binding Rossmann-like Domain"/>
    <property type="match status" value="1"/>
</dbReference>
<accession>A0A2A2LCB7</accession>
<dbReference type="Proteomes" id="UP000218231">
    <property type="component" value="Unassembled WGS sequence"/>
</dbReference>
<protein>
    <recommendedName>
        <fullName evidence="4">NAD-dependent epimerase/dehydratase domain-containing protein</fullName>
    </recommendedName>
</protein>
<keyword evidence="6" id="KW-1185">Reference proteome</keyword>
<dbReference type="InterPro" id="IPR001509">
    <property type="entry name" value="Epimerase_deHydtase"/>
</dbReference>
<dbReference type="GO" id="GO:0016491">
    <property type="term" value="F:oxidoreductase activity"/>
    <property type="evidence" value="ECO:0007669"/>
    <property type="project" value="UniProtKB-KW"/>
</dbReference>
<keyword evidence="3" id="KW-0472">Membrane</keyword>
<sequence length="333" mass="37482">MLLEVSNDLTEWAVCVRVYFLALSCWISEIFFEYFTKGHTELLDEIRKSEVNQQHISEKVAVVTGADGTIGREVVRLLLSMNFTVHAIVGDSYKANEIFHGKAGYPSDRLRLYRSNFERNKEIIALSRLIAEKTRGNISIFIGCAGVMLVRKKYINNIESHLSVNVLANALFIKALQECFNERTRVLLLGSSTCRVAMVPVLESEEHLLTNYVGPYQSYAYSKLALAAYVEHLSSSRFTTACVHPGVVPSGLYRNTNFFVKLVTYIICPFFLRNGAFAALLVVHTATRNDLQKGSYYEDTKRIPVTDRLSIQCKQSLANAFNRLANKELGIAA</sequence>
<gene>
    <name evidence="5" type="ORF">WR25_25110</name>
</gene>
<keyword evidence="3" id="KW-1133">Transmembrane helix</keyword>
<feature type="transmembrane region" description="Helical" evidence="3">
    <location>
        <begin position="262"/>
        <end position="283"/>
    </location>
</feature>